<keyword evidence="2" id="KW-0998">Cell outer membrane</keyword>
<proteinExistence type="inferred from homology"/>
<reference evidence="4 5" key="1">
    <citation type="submission" date="2017-02" db="EMBL/GenBank/DDBJ databases">
        <title>Acinetobacter sp. ANC 4945, whole genome shotgun sequencing project.</title>
        <authorList>
            <person name="Radolfova-Krizova L."/>
            <person name="Al Atrouni A."/>
            <person name="Nemec A."/>
        </authorList>
    </citation>
    <scope>NUCLEOTIDE SEQUENCE [LARGE SCALE GENOMIC DNA]</scope>
    <source>
        <strain evidence="4 5">ANC 4945</strain>
    </source>
</reference>
<accession>A0A1T1GY77</accession>
<dbReference type="InterPro" id="IPR012674">
    <property type="entry name" value="Calycin"/>
</dbReference>
<dbReference type="InterPro" id="IPR000566">
    <property type="entry name" value="Lipocln_cytosolic_FA-bd_dom"/>
</dbReference>
<comment type="subunit">
    <text evidence="2">Homodimer.</text>
</comment>
<organism evidence="4 5">
    <name type="scientific">Acinetobacter amyesii</name>
    <dbReference type="NCBI Taxonomy" id="2942470"/>
    <lineage>
        <taxon>Bacteria</taxon>
        <taxon>Pseudomonadati</taxon>
        <taxon>Pseudomonadota</taxon>
        <taxon>Gammaproteobacteria</taxon>
        <taxon>Moraxellales</taxon>
        <taxon>Moraxellaceae</taxon>
        <taxon>Acinetobacter</taxon>
    </lineage>
</organism>
<name>A0A1T1GY77_9GAMM</name>
<keyword evidence="2" id="KW-0446">Lipid-binding</keyword>
<keyword evidence="5" id="KW-1185">Reference proteome</keyword>
<evidence type="ECO:0000256" key="1">
    <source>
        <dbReference type="ARBA" id="ARBA00006889"/>
    </source>
</evidence>
<dbReference type="RefSeq" id="WP_078190218.1">
    <property type="nucleotide sequence ID" value="NZ_JAMCOZ010000003.1"/>
</dbReference>
<dbReference type="PRINTS" id="PR01171">
    <property type="entry name" value="BCTLIPOCALIN"/>
</dbReference>
<evidence type="ECO:0000256" key="2">
    <source>
        <dbReference type="PIRNR" id="PIRNR036893"/>
    </source>
</evidence>
<gene>
    <name evidence="4" type="ORF">B1202_08865</name>
</gene>
<evidence type="ECO:0000259" key="3">
    <source>
        <dbReference type="Pfam" id="PF08212"/>
    </source>
</evidence>
<feature type="signal peptide" evidence="2">
    <location>
        <begin position="1"/>
        <end position="34"/>
    </location>
</feature>
<dbReference type="PROSITE" id="PS00213">
    <property type="entry name" value="LIPOCALIN"/>
    <property type="match status" value="1"/>
</dbReference>
<dbReference type="GO" id="GO:0008289">
    <property type="term" value="F:lipid binding"/>
    <property type="evidence" value="ECO:0007669"/>
    <property type="project" value="UniProtKB-UniRule"/>
</dbReference>
<dbReference type="CDD" id="cd19438">
    <property type="entry name" value="lipocalin_Blc-like"/>
    <property type="match status" value="1"/>
</dbReference>
<dbReference type="Proteomes" id="UP000191160">
    <property type="component" value="Unassembled WGS sequence"/>
</dbReference>
<comment type="caution">
    <text evidence="4">The sequence shown here is derived from an EMBL/GenBank/DDBJ whole genome shotgun (WGS) entry which is preliminary data.</text>
</comment>
<evidence type="ECO:0000313" key="5">
    <source>
        <dbReference type="Proteomes" id="UP000191160"/>
    </source>
</evidence>
<sequence>MTTTNLPKAGFKLAKIALGAAVLIGLGAATMAYAQTKPLQTVEKVELDRYLGMWYEVARKPLVFQKSCDRDVTAVYTLNENGNINVNNRCVSKDGTKKQSIGEAFVQNAPFNSKLKVSFLPEAIRWLPVGRGDYWVLKADEDYQTVLVGEPRRKYMWVLSRSAHPDQEVIQEYLNYAQSVGYDLSDIIHTKQTVKP</sequence>
<dbReference type="PIRSF" id="PIRSF036893">
    <property type="entry name" value="Lipocalin_ApoD"/>
    <property type="match status" value="1"/>
</dbReference>
<dbReference type="InterPro" id="IPR047202">
    <property type="entry name" value="Lipocalin_Blc-like_dom"/>
</dbReference>
<keyword evidence="2" id="KW-0449">Lipoprotein</keyword>
<dbReference type="InterPro" id="IPR002446">
    <property type="entry name" value="Lipocalin_bac"/>
</dbReference>
<comment type="similarity">
    <text evidence="1 2">Belongs to the calycin superfamily. Lipocalin family.</text>
</comment>
<evidence type="ECO:0000313" key="4">
    <source>
        <dbReference type="EMBL" id="OOV82566.1"/>
    </source>
</evidence>
<protein>
    <recommendedName>
        <fullName evidence="2">Outer membrane lipoprotein Blc</fullName>
    </recommendedName>
</protein>
<dbReference type="PANTHER" id="PTHR10612:SF34">
    <property type="entry name" value="APOLIPOPROTEIN D"/>
    <property type="match status" value="1"/>
</dbReference>
<dbReference type="GO" id="GO:0009279">
    <property type="term" value="C:cell outer membrane"/>
    <property type="evidence" value="ECO:0007669"/>
    <property type="project" value="UniProtKB-SubCell"/>
</dbReference>
<feature type="domain" description="Lipocalin/cytosolic fatty-acid binding" evidence="3">
    <location>
        <begin position="45"/>
        <end position="192"/>
    </location>
</feature>
<dbReference type="InterPro" id="IPR022272">
    <property type="entry name" value="Lipocalin_CS"/>
</dbReference>
<dbReference type="GO" id="GO:0006950">
    <property type="term" value="P:response to stress"/>
    <property type="evidence" value="ECO:0007669"/>
    <property type="project" value="UniProtKB-ARBA"/>
</dbReference>
<dbReference type="Gene3D" id="2.40.128.20">
    <property type="match status" value="1"/>
</dbReference>
<keyword evidence="2" id="KW-0732">Signal</keyword>
<dbReference type="AlphaFoldDB" id="A0A1T1GY77"/>
<dbReference type="PANTHER" id="PTHR10612">
    <property type="entry name" value="APOLIPOPROTEIN D"/>
    <property type="match status" value="1"/>
</dbReference>
<dbReference type="Pfam" id="PF08212">
    <property type="entry name" value="Lipocalin_2"/>
    <property type="match status" value="1"/>
</dbReference>
<dbReference type="SUPFAM" id="SSF50814">
    <property type="entry name" value="Lipocalins"/>
    <property type="match status" value="1"/>
</dbReference>
<feature type="chain" id="PRO_5013437194" description="Outer membrane lipoprotein Blc" evidence="2">
    <location>
        <begin position="35"/>
        <end position="196"/>
    </location>
</feature>
<comment type="subcellular location">
    <subcellularLocation>
        <location evidence="2">Cell outer membrane</location>
    </subcellularLocation>
</comment>
<dbReference type="EMBL" id="MVKX01000005">
    <property type="protein sequence ID" value="OOV82566.1"/>
    <property type="molecule type" value="Genomic_DNA"/>
</dbReference>
<keyword evidence="2" id="KW-0472">Membrane</keyword>
<dbReference type="InterPro" id="IPR022271">
    <property type="entry name" value="Lipocalin_ApoD"/>
</dbReference>
<comment type="function">
    <text evidence="2">Involved in the storage or transport of lipids necessary for membrane maintenance under stressful conditions. Displays a binding preference for lysophospholipids.</text>
</comment>